<reference evidence="2 3" key="1">
    <citation type="submission" date="2021-03" db="EMBL/GenBank/DDBJ databases">
        <title>novel species isolated from a fishpond in China.</title>
        <authorList>
            <person name="Lu H."/>
            <person name="Cai Z."/>
        </authorList>
    </citation>
    <scope>NUCLEOTIDE SEQUENCE [LARGE SCALE GENOMIC DNA]</scope>
    <source>
        <strain evidence="2 3">Y57</strain>
    </source>
</reference>
<comment type="caution">
    <text evidence="2">The sequence shown here is derived from an EMBL/GenBank/DDBJ whole genome shotgun (WGS) entry which is preliminary data.</text>
</comment>
<evidence type="ECO:0000313" key="2">
    <source>
        <dbReference type="EMBL" id="MBN7820524.1"/>
    </source>
</evidence>
<sequence>METTAVEQPWYQSLLNFGGAIADRAGEYAGIKLEQEMARHRAKTEELRNREASANKEVQDSLAPVKGKDADGATLTETVTFAGQSFNKSTLKTAGFVLGGLLLAGLAYKAVS</sequence>
<dbReference type="Proteomes" id="UP000663992">
    <property type="component" value="Unassembled WGS sequence"/>
</dbReference>
<proteinExistence type="predicted"/>
<evidence type="ECO:0008006" key="4">
    <source>
        <dbReference type="Google" id="ProtNLM"/>
    </source>
</evidence>
<dbReference type="RefSeq" id="WP_206594363.1">
    <property type="nucleotide sequence ID" value="NZ_JAFKCS010000010.1"/>
</dbReference>
<organism evidence="2 3">
    <name type="scientific">Bowmanella yangjiangensis</name>
    <dbReference type="NCBI Taxonomy" id="2811230"/>
    <lineage>
        <taxon>Bacteria</taxon>
        <taxon>Pseudomonadati</taxon>
        <taxon>Pseudomonadota</taxon>
        <taxon>Gammaproteobacteria</taxon>
        <taxon>Alteromonadales</taxon>
        <taxon>Alteromonadaceae</taxon>
        <taxon>Bowmanella</taxon>
    </lineage>
</organism>
<evidence type="ECO:0000313" key="3">
    <source>
        <dbReference type="Proteomes" id="UP000663992"/>
    </source>
</evidence>
<evidence type="ECO:0000256" key="1">
    <source>
        <dbReference type="SAM" id="MobiDB-lite"/>
    </source>
</evidence>
<feature type="compositionally biased region" description="Basic and acidic residues" evidence="1">
    <location>
        <begin position="42"/>
        <end position="59"/>
    </location>
</feature>
<feature type="region of interest" description="Disordered" evidence="1">
    <location>
        <begin position="42"/>
        <end position="69"/>
    </location>
</feature>
<accession>A0ABS3CY09</accession>
<keyword evidence="3" id="KW-1185">Reference proteome</keyword>
<gene>
    <name evidence="2" type="ORF">J0A65_11650</name>
</gene>
<name>A0ABS3CY09_9ALTE</name>
<dbReference type="EMBL" id="JAFKCS010000010">
    <property type="protein sequence ID" value="MBN7820524.1"/>
    <property type="molecule type" value="Genomic_DNA"/>
</dbReference>
<protein>
    <recommendedName>
        <fullName evidence="4">DUF883 domain-containing protein</fullName>
    </recommendedName>
</protein>